<evidence type="ECO:0000313" key="2">
    <source>
        <dbReference type="EMBL" id="OCB74614.1"/>
    </source>
</evidence>
<reference evidence="1 6" key="4">
    <citation type="submission" date="2019-07" db="EMBL/GenBank/DDBJ databases">
        <title>Whole genome shotgun sequence of Flavobacterium glycines NBRC 105008.</title>
        <authorList>
            <person name="Hosoyama A."/>
            <person name="Uohara A."/>
            <person name="Ohji S."/>
            <person name="Ichikawa N."/>
        </authorList>
    </citation>
    <scope>NUCLEOTIDE SEQUENCE [LARGE SCALE GENOMIC DNA]</scope>
    <source>
        <strain evidence="1 6">NBRC 105008</strain>
    </source>
</reference>
<dbReference type="Proteomes" id="UP000321579">
    <property type="component" value="Unassembled WGS sequence"/>
</dbReference>
<dbReference type="Proteomes" id="UP000093226">
    <property type="component" value="Unassembled WGS sequence"/>
</dbReference>
<dbReference type="Proteomes" id="UP000182367">
    <property type="component" value="Unassembled WGS sequence"/>
</dbReference>
<evidence type="ECO:0008006" key="7">
    <source>
        <dbReference type="Google" id="ProtNLM"/>
    </source>
</evidence>
<dbReference type="EMBL" id="BJVF01000001">
    <property type="protein sequence ID" value="GEL09408.1"/>
    <property type="molecule type" value="Genomic_DNA"/>
</dbReference>
<evidence type="ECO:0000313" key="1">
    <source>
        <dbReference type="EMBL" id="GEL09408.1"/>
    </source>
</evidence>
<evidence type="ECO:0000313" key="5">
    <source>
        <dbReference type="Proteomes" id="UP000182367"/>
    </source>
</evidence>
<dbReference type="EMBL" id="FNEO01000001">
    <property type="protein sequence ID" value="SDJ07831.1"/>
    <property type="molecule type" value="Genomic_DNA"/>
</dbReference>
<reference evidence="4" key="1">
    <citation type="submission" date="2016-03" db="EMBL/GenBank/DDBJ databases">
        <title>Draft genome sequence of Paenibacillus glacialis DSM 22343.</title>
        <authorList>
            <person name="Shin S.-K."/>
            <person name="Yi H."/>
        </authorList>
    </citation>
    <scope>NUCLEOTIDE SEQUENCE [LARGE SCALE GENOMIC DNA]</scope>
    <source>
        <strain evidence="4">NBRC 105008</strain>
    </source>
</reference>
<proteinExistence type="predicted"/>
<gene>
    <name evidence="2" type="ORF">FBGL_01205</name>
    <name evidence="1" type="ORF">FGL01_01470</name>
    <name evidence="3" type="ORF">SAMN05192550_1593</name>
</gene>
<dbReference type="InterPro" id="IPR025250">
    <property type="entry name" value="DUF4199"/>
</dbReference>
<dbReference type="STRING" id="551990.SAMN05192550_1593"/>
<reference evidence="2" key="2">
    <citation type="submission" date="2016-03" db="EMBL/GenBank/DDBJ databases">
        <authorList>
            <person name="Ploux O."/>
        </authorList>
    </citation>
    <scope>NUCLEOTIDE SEQUENCE</scope>
    <source>
        <strain evidence="2">NBRC 105008</strain>
    </source>
</reference>
<comment type="caution">
    <text evidence="2">The sequence shown here is derived from an EMBL/GenBank/DDBJ whole genome shotgun (WGS) entry which is preliminary data.</text>
</comment>
<reference evidence="3 5" key="3">
    <citation type="submission" date="2016-10" db="EMBL/GenBank/DDBJ databases">
        <authorList>
            <person name="Varghese N."/>
            <person name="Submissions S."/>
        </authorList>
    </citation>
    <scope>NUCLEOTIDE SEQUENCE [LARGE SCALE GENOMIC DNA]</scope>
    <source>
        <strain evidence="3 5">Gm-149</strain>
    </source>
</reference>
<dbReference type="OrthoDB" id="660361at2"/>
<accession>A0A1B9DY49</accession>
<protein>
    <recommendedName>
        <fullName evidence="7">DUF4199 domain-containing protein</fullName>
    </recommendedName>
</protein>
<dbReference type="Pfam" id="PF13858">
    <property type="entry name" value="DUF4199"/>
    <property type="match status" value="1"/>
</dbReference>
<evidence type="ECO:0000313" key="4">
    <source>
        <dbReference type="Proteomes" id="UP000093226"/>
    </source>
</evidence>
<keyword evidence="5" id="KW-1185">Reference proteome</keyword>
<dbReference type="AlphaFoldDB" id="A0A1B9DY49"/>
<organism evidence="2 4">
    <name type="scientific">Flavobacterium glycines</name>
    <dbReference type="NCBI Taxonomy" id="551990"/>
    <lineage>
        <taxon>Bacteria</taxon>
        <taxon>Pseudomonadati</taxon>
        <taxon>Bacteroidota</taxon>
        <taxon>Flavobacteriia</taxon>
        <taxon>Flavobacteriales</taxon>
        <taxon>Flavobacteriaceae</taxon>
        <taxon>Flavobacterium</taxon>
    </lineage>
</organism>
<name>A0A1B9DY49_9FLAO</name>
<sequence>MNDFVKKTAAKNGLILGTLLTFLNAYIYFYNNSLISNIGIGFFFLLLFIACGIFSVLKVKSLSNGKINFRTTFSAYFITILTAHALIALGLIIITNLLISPEIAEAIKKMIIDFNINTLKLNNASQKDIANAIQLSKNYNPFAITEILSGSLKYLLRDSIIGLVVAAFFRNTK</sequence>
<dbReference type="RefSeq" id="WP_066324069.1">
    <property type="nucleotide sequence ID" value="NZ_BJVF01000001.1"/>
</dbReference>
<dbReference type="EMBL" id="LVEO01000002">
    <property type="protein sequence ID" value="OCB74614.1"/>
    <property type="molecule type" value="Genomic_DNA"/>
</dbReference>
<evidence type="ECO:0000313" key="6">
    <source>
        <dbReference type="Proteomes" id="UP000321579"/>
    </source>
</evidence>
<evidence type="ECO:0000313" key="3">
    <source>
        <dbReference type="EMBL" id="SDJ07831.1"/>
    </source>
</evidence>